<dbReference type="EMBL" id="PPSX01000028">
    <property type="protein sequence ID" value="RZQ53441.1"/>
    <property type="molecule type" value="Genomic_DNA"/>
</dbReference>
<organism evidence="1 2">
    <name type="scientific">Pseudoalteromonas phenolica</name>
    <dbReference type="NCBI Taxonomy" id="161398"/>
    <lineage>
        <taxon>Bacteria</taxon>
        <taxon>Pseudomonadati</taxon>
        <taxon>Pseudomonadota</taxon>
        <taxon>Gammaproteobacteria</taxon>
        <taxon>Alteromonadales</taxon>
        <taxon>Pseudoalteromonadaceae</taxon>
        <taxon>Pseudoalteromonas</taxon>
    </lineage>
</organism>
<protein>
    <submittedName>
        <fullName evidence="1">Uncharacterized protein</fullName>
    </submittedName>
</protein>
<comment type="caution">
    <text evidence="1">The sequence shown here is derived from an EMBL/GenBank/DDBJ whole genome shotgun (WGS) entry which is preliminary data.</text>
</comment>
<reference evidence="1 2" key="1">
    <citation type="submission" date="2018-01" db="EMBL/GenBank/DDBJ databases">
        <title>Co-occurrence of chitin degradation, pigmentation and bioactivity in marine Pseudoalteromonas.</title>
        <authorList>
            <person name="Paulsen S."/>
            <person name="Gram L."/>
            <person name="Machado H."/>
        </authorList>
    </citation>
    <scope>NUCLEOTIDE SEQUENCE [LARGE SCALE GENOMIC DNA]</scope>
    <source>
        <strain evidence="1 2">S3898</strain>
    </source>
</reference>
<dbReference type="AlphaFoldDB" id="A0A4Q7INM5"/>
<sequence>MEHMKKTLLAISLFLTTYSACADYDKYWLEVSEGLQYGATIKLKVRDNDKGWALVHSKYTEE</sequence>
<evidence type="ECO:0000313" key="1">
    <source>
        <dbReference type="EMBL" id="RZQ53441.1"/>
    </source>
</evidence>
<gene>
    <name evidence="1" type="ORF">C1E23_09065</name>
</gene>
<name>A0A4Q7INM5_9GAMM</name>
<dbReference type="Proteomes" id="UP000291338">
    <property type="component" value="Unassembled WGS sequence"/>
</dbReference>
<evidence type="ECO:0000313" key="2">
    <source>
        <dbReference type="Proteomes" id="UP000291338"/>
    </source>
</evidence>
<accession>A0A4Q7INM5</accession>
<proteinExistence type="predicted"/>